<feature type="region of interest" description="Disordered" evidence="1">
    <location>
        <begin position="124"/>
        <end position="145"/>
    </location>
</feature>
<accession>A0AAG5DQ48</accession>
<dbReference type="EnsemblMetazoa" id="ENSAATROPT014743">
    <property type="protein sequence ID" value="ENSAATROPP013427"/>
    <property type="gene ID" value="ENSAATROPG011957"/>
</dbReference>
<protein>
    <submittedName>
        <fullName evidence="2">Uncharacterized protein</fullName>
    </submittedName>
</protein>
<evidence type="ECO:0000313" key="3">
    <source>
        <dbReference type="Proteomes" id="UP000075880"/>
    </source>
</evidence>
<keyword evidence="3" id="KW-1185">Reference proteome</keyword>
<reference evidence="2" key="1">
    <citation type="submission" date="2024-04" db="UniProtKB">
        <authorList>
            <consortium name="EnsemblMetazoa"/>
        </authorList>
    </citation>
    <scope>IDENTIFICATION</scope>
    <source>
        <strain evidence="2">EBRO</strain>
    </source>
</reference>
<organism evidence="2 3">
    <name type="scientific">Anopheles atroparvus</name>
    <name type="common">European mosquito</name>
    <dbReference type="NCBI Taxonomy" id="41427"/>
    <lineage>
        <taxon>Eukaryota</taxon>
        <taxon>Metazoa</taxon>
        <taxon>Ecdysozoa</taxon>
        <taxon>Arthropoda</taxon>
        <taxon>Hexapoda</taxon>
        <taxon>Insecta</taxon>
        <taxon>Pterygota</taxon>
        <taxon>Neoptera</taxon>
        <taxon>Endopterygota</taxon>
        <taxon>Diptera</taxon>
        <taxon>Nematocera</taxon>
        <taxon>Culicoidea</taxon>
        <taxon>Culicidae</taxon>
        <taxon>Anophelinae</taxon>
        <taxon>Anopheles</taxon>
    </lineage>
</organism>
<proteinExistence type="predicted"/>
<dbReference type="AlphaFoldDB" id="A0AAG5DQ48"/>
<feature type="compositionally biased region" description="Low complexity" evidence="1">
    <location>
        <begin position="124"/>
        <end position="135"/>
    </location>
</feature>
<sequence length="170" mass="17773">MELVVAERDAGRVGLGGAARHVHGGVVVAHLLLVRCRRAGGCHRCYPIAAAGKSCAGQRRWCARLTAGRAISDGARFERLYVVLHARFGRLLLAPVERAVAGAVRCRVVGVVVQVGDALALGGSGHAHASDGSAGTEDCRAGGRGLRRSTQDRVVDVLRGGERVLPVVML</sequence>
<evidence type="ECO:0000313" key="2">
    <source>
        <dbReference type="EnsemblMetazoa" id="ENSAATROPP013427"/>
    </source>
</evidence>
<dbReference type="Proteomes" id="UP000075880">
    <property type="component" value="Unassembled WGS sequence"/>
</dbReference>
<name>A0AAG5DQ48_ANOAO</name>
<evidence type="ECO:0000256" key="1">
    <source>
        <dbReference type="SAM" id="MobiDB-lite"/>
    </source>
</evidence>